<dbReference type="InterPro" id="IPR029032">
    <property type="entry name" value="AhpD-like"/>
</dbReference>
<reference evidence="2 3" key="1">
    <citation type="journal article" date="2009" name="PLoS Genet.">
        <title>Adaptations to submarine hydrothermal environments exemplified by the genome of Nautilia profundicola.</title>
        <authorList>
            <person name="Campbell B.J."/>
            <person name="Smith J.L."/>
            <person name="Hanson T.E."/>
            <person name="Klotz M.G."/>
            <person name="Stein L.Y."/>
            <person name="Lee C.K."/>
            <person name="Wu D."/>
            <person name="Robinson J.M."/>
            <person name="Khouri H.M."/>
            <person name="Eisen J.A."/>
            <person name="Cary S.C."/>
        </authorList>
    </citation>
    <scope>NUCLEOTIDE SEQUENCE [LARGE SCALE GENOMIC DNA]</scope>
    <source>
        <strain evidence="3">ATCC BAA-1463 / DSM 18972 / AmH</strain>
    </source>
</reference>
<proteinExistence type="predicted"/>
<keyword evidence="3" id="KW-1185">Reference proteome</keyword>
<dbReference type="RefSeq" id="WP_015902140.1">
    <property type="nucleotide sequence ID" value="NC_012115.1"/>
</dbReference>
<accession>B9L968</accession>
<dbReference type="PANTHER" id="PTHR33930">
    <property type="entry name" value="ALKYL HYDROPEROXIDE REDUCTASE AHPD"/>
    <property type="match status" value="1"/>
</dbReference>
<protein>
    <submittedName>
        <fullName evidence="2">DNA-binding protein</fullName>
    </submittedName>
</protein>
<dbReference type="SUPFAM" id="SSF69118">
    <property type="entry name" value="AhpD-like"/>
    <property type="match status" value="1"/>
</dbReference>
<dbReference type="Proteomes" id="UP000000448">
    <property type="component" value="Chromosome"/>
</dbReference>
<dbReference type="InterPro" id="IPR004675">
    <property type="entry name" value="AhpD_core"/>
</dbReference>
<dbReference type="GO" id="GO:0051920">
    <property type="term" value="F:peroxiredoxin activity"/>
    <property type="evidence" value="ECO:0007669"/>
    <property type="project" value="InterPro"/>
</dbReference>
<dbReference type="eggNOG" id="COG0599">
    <property type="taxonomic scope" value="Bacteria"/>
</dbReference>
<dbReference type="AlphaFoldDB" id="B9L968"/>
<dbReference type="HOGENOM" id="CLU_137228_2_2_7"/>
<dbReference type="Gene3D" id="1.20.1290.10">
    <property type="entry name" value="AhpD-like"/>
    <property type="match status" value="1"/>
</dbReference>
<gene>
    <name evidence="2" type="ordered locus">NAMH_0773</name>
</gene>
<evidence type="ECO:0000313" key="2">
    <source>
        <dbReference type="EMBL" id="ACM93088.1"/>
    </source>
</evidence>
<name>B9L968_NAUPA</name>
<sequence length="110" mass="12233">MKEKLQEIHTLIKNLQQNAPEETKNFFEFLKSVEKDGAVSAKNKELINIALAVAAQCEWCIAFHTQNAIKLGATKEEIVEAGMQAVLMHGGPALMYLTPLFNAIEEFGNE</sequence>
<dbReference type="STRING" id="598659.NAMH_0773"/>
<evidence type="ECO:0000313" key="3">
    <source>
        <dbReference type="Proteomes" id="UP000000448"/>
    </source>
</evidence>
<dbReference type="PANTHER" id="PTHR33930:SF2">
    <property type="entry name" value="BLR3452 PROTEIN"/>
    <property type="match status" value="1"/>
</dbReference>
<organism evidence="2 3">
    <name type="scientific">Nautilia profundicola (strain ATCC BAA-1463 / DSM 18972 / AmH)</name>
    <dbReference type="NCBI Taxonomy" id="598659"/>
    <lineage>
        <taxon>Bacteria</taxon>
        <taxon>Pseudomonadati</taxon>
        <taxon>Campylobacterota</taxon>
        <taxon>Epsilonproteobacteria</taxon>
        <taxon>Nautiliales</taxon>
        <taxon>Nautiliaceae</taxon>
        <taxon>Nautilia</taxon>
    </lineage>
</organism>
<evidence type="ECO:0000259" key="1">
    <source>
        <dbReference type="Pfam" id="PF02627"/>
    </source>
</evidence>
<dbReference type="Pfam" id="PF02627">
    <property type="entry name" value="CMD"/>
    <property type="match status" value="1"/>
</dbReference>
<dbReference type="NCBIfam" id="TIGR00778">
    <property type="entry name" value="ahpD_dom"/>
    <property type="match status" value="1"/>
</dbReference>
<dbReference type="EMBL" id="CP001279">
    <property type="protein sequence ID" value="ACM93088.1"/>
    <property type="molecule type" value="Genomic_DNA"/>
</dbReference>
<keyword evidence="2" id="KW-0238">DNA-binding</keyword>
<dbReference type="GO" id="GO:0003677">
    <property type="term" value="F:DNA binding"/>
    <property type="evidence" value="ECO:0007669"/>
    <property type="project" value="UniProtKB-KW"/>
</dbReference>
<feature type="domain" description="Carboxymuconolactone decarboxylase-like" evidence="1">
    <location>
        <begin position="20"/>
        <end position="99"/>
    </location>
</feature>
<dbReference type="InterPro" id="IPR003779">
    <property type="entry name" value="CMD-like"/>
</dbReference>
<dbReference type="KEGG" id="nam:NAMH_0773"/>